<organism evidence="9 10">
    <name type="scientific">Cephalotus follicularis</name>
    <name type="common">Albany pitcher plant</name>
    <dbReference type="NCBI Taxonomy" id="3775"/>
    <lineage>
        <taxon>Eukaryota</taxon>
        <taxon>Viridiplantae</taxon>
        <taxon>Streptophyta</taxon>
        <taxon>Embryophyta</taxon>
        <taxon>Tracheophyta</taxon>
        <taxon>Spermatophyta</taxon>
        <taxon>Magnoliopsida</taxon>
        <taxon>eudicotyledons</taxon>
        <taxon>Gunneridae</taxon>
        <taxon>Pentapetalae</taxon>
        <taxon>rosids</taxon>
        <taxon>fabids</taxon>
        <taxon>Oxalidales</taxon>
        <taxon>Cephalotaceae</taxon>
        <taxon>Cephalotus</taxon>
    </lineage>
</organism>
<evidence type="ECO:0000313" key="9">
    <source>
        <dbReference type="EMBL" id="GAV93104.1"/>
    </source>
</evidence>
<dbReference type="Gene3D" id="3.30.450.20">
    <property type="entry name" value="PAS domain"/>
    <property type="match status" value="2"/>
</dbReference>
<keyword evidence="4" id="KW-0805">Transcription regulation</keyword>
<evidence type="ECO:0000256" key="4">
    <source>
        <dbReference type="ARBA" id="ARBA00023015"/>
    </source>
</evidence>
<dbReference type="InterPro" id="IPR000014">
    <property type="entry name" value="PAS"/>
</dbReference>
<dbReference type="Pfam" id="PF00989">
    <property type="entry name" value="PAS"/>
    <property type="match status" value="2"/>
</dbReference>
<dbReference type="PRINTS" id="PR01033">
    <property type="entry name" value="PHYTOCHROME"/>
</dbReference>
<feature type="non-terminal residue" evidence="9">
    <location>
        <position position="321"/>
    </location>
</feature>
<dbReference type="GO" id="GO:0009584">
    <property type="term" value="P:detection of visible light"/>
    <property type="evidence" value="ECO:0007669"/>
    <property type="project" value="InterPro"/>
</dbReference>
<keyword evidence="6" id="KW-0675">Receptor</keyword>
<feature type="region of interest" description="Disordered" evidence="7">
    <location>
        <begin position="1"/>
        <end position="20"/>
    </location>
</feature>
<protein>
    <submittedName>
        <fullName evidence="9">PHY domain-containing protein/PAS domain-containing protein</fullName>
    </submittedName>
</protein>
<keyword evidence="10" id="KW-1185">Reference proteome</keyword>
<feature type="compositionally biased region" description="Basic and acidic residues" evidence="7">
    <location>
        <begin position="1"/>
        <end position="19"/>
    </location>
</feature>
<feature type="domain" description="PAS" evidence="8">
    <location>
        <begin position="220"/>
        <end position="275"/>
    </location>
</feature>
<dbReference type="EMBL" id="BDDD01015327">
    <property type="protein sequence ID" value="GAV93104.1"/>
    <property type="molecule type" value="Genomic_DNA"/>
</dbReference>
<dbReference type="Pfam" id="PF00360">
    <property type="entry name" value="PHY"/>
    <property type="match status" value="1"/>
</dbReference>
<sequence length="321" mass="35806">EIRWGGAKHEPGEKDDGRKLHPRSSFNAFLEVVKSRSVPWKDYEMNAIHSLQLILRNSFNDSESMDVSTKTIHSKLYDLEIEGMQQLEAVTSEIVRLIETATVPIVAVDVDGLVNGWNTKIADLTGLIVEKAIGKHLLTIVEDSSIDVVKRLLYLALQGKEEQNIQFDIKTYGSRVEAGPISLVVNACASRDLHENIVGVCLVAQDITGQKTIMDKFIRIEGDYKAIIQNPNPLIPPIFGTDEFGWCSEWNPAMAELTGWKRDEVVDKMLLGEVFGTPTACCRIKNQETFVNLGIVLNTAMTGQEPEKIPFSFLSRSGKYV</sequence>
<dbReference type="SUPFAM" id="SSF55785">
    <property type="entry name" value="PYP-like sensor domain (PAS domain)"/>
    <property type="match status" value="2"/>
</dbReference>
<keyword evidence="5" id="KW-0804">Transcription</keyword>
<evidence type="ECO:0000256" key="2">
    <source>
        <dbReference type="ARBA" id="ARBA00022606"/>
    </source>
</evidence>
<evidence type="ECO:0000256" key="7">
    <source>
        <dbReference type="SAM" id="MobiDB-lite"/>
    </source>
</evidence>
<evidence type="ECO:0000256" key="6">
    <source>
        <dbReference type="ARBA" id="ARBA00023170"/>
    </source>
</evidence>
<dbReference type="InterPro" id="IPR013515">
    <property type="entry name" value="Phytochrome_cen-reg"/>
</dbReference>
<proteinExistence type="predicted"/>
<feature type="non-terminal residue" evidence="9">
    <location>
        <position position="1"/>
    </location>
</feature>
<dbReference type="CDD" id="cd00130">
    <property type="entry name" value="PAS"/>
    <property type="match status" value="2"/>
</dbReference>
<dbReference type="GO" id="GO:0006355">
    <property type="term" value="P:regulation of DNA-templated transcription"/>
    <property type="evidence" value="ECO:0007669"/>
    <property type="project" value="InterPro"/>
</dbReference>
<dbReference type="FunFam" id="3.30.450.20:FF:000039">
    <property type="entry name" value="Phytochrome"/>
    <property type="match status" value="1"/>
</dbReference>
<keyword evidence="2" id="KW-0716">Sensory transduction</keyword>
<gene>
    <name evidence="9" type="ORF">CFOL_v3_36482</name>
</gene>
<dbReference type="GO" id="GO:0009881">
    <property type="term" value="F:photoreceptor activity"/>
    <property type="evidence" value="ECO:0007669"/>
    <property type="project" value="UniProtKB-KW"/>
</dbReference>
<dbReference type="NCBIfam" id="TIGR00229">
    <property type="entry name" value="sensory_box"/>
    <property type="match status" value="1"/>
</dbReference>
<dbReference type="PANTHER" id="PTHR47876:SF3">
    <property type="entry name" value="PHYTOCHROME 1"/>
    <property type="match status" value="1"/>
</dbReference>
<comment type="caution">
    <text evidence="9">The sequence shown here is derived from an EMBL/GenBank/DDBJ whole genome shotgun (WGS) entry which is preliminary data.</text>
</comment>
<dbReference type="Proteomes" id="UP000187406">
    <property type="component" value="Unassembled WGS sequence"/>
</dbReference>
<keyword evidence="3" id="KW-0157">Chromophore</keyword>
<dbReference type="Gene3D" id="3.30.450.270">
    <property type="match status" value="1"/>
</dbReference>
<feature type="domain" description="PAS" evidence="8">
    <location>
        <begin position="90"/>
        <end position="160"/>
    </location>
</feature>
<dbReference type="InterPro" id="IPR001294">
    <property type="entry name" value="Phytochrome"/>
</dbReference>
<evidence type="ECO:0000259" key="8">
    <source>
        <dbReference type="PROSITE" id="PS50112"/>
    </source>
</evidence>
<evidence type="ECO:0000256" key="3">
    <source>
        <dbReference type="ARBA" id="ARBA00022991"/>
    </source>
</evidence>
<dbReference type="SUPFAM" id="SSF55781">
    <property type="entry name" value="GAF domain-like"/>
    <property type="match status" value="1"/>
</dbReference>
<dbReference type="OrthoDB" id="1699687at2759"/>
<evidence type="ECO:0000313" key="10">
    <source>
        <dbReference type="Proteomes" id="UP000187406"/>
    </source>
</evidence>
<dbReference type="SMART" id="SM00091">
    <property type="entry name" value="PAS"/>
    <property type="match status" value="2"/>
</dbReference>
<dbReference type="InterPro" id="IPR035965">
    <property type="entry name" value="PAS-like_dom_sf"/>
</dbReference>
<dbReference type="InterPro" id="IPR043150">
    <property type="entry name" value="Phytochrome_PHY_sf"/>
</dbReference>
<name>A0A1Q3DKV0_CEPFO</name>
<dbReference type="PANTHER" id="PTHR47876">
    <property type="entry name" value="OS08G0260000 PROTEIN"/>
    <property type="match status" value="1"/>
</dbReference>
<dbReference type="PROSITE" id="PS50112">
    <property type="entry name" value="PAS"/>
    <property type="match status" value="2"/>
</dbReference>
<dbReference type="STRING" id="3775.A0A1Q3DKV0"/>
<dbReference type="InParanoid" id="A0A1Q3DKV0"/>
<dbReference type="AlphaFoldDB" id="A0A1Q3DKV0"/>
<reference evidence="10" key="1">
    <citation type="submission" date="2016-04" db="EMBL/GenBank/DDBJ databases">
        <title>Cephalotus genome sequencing.</title>
        <authorList>
            <person name="Fukushima K."/>
            <person name="Hasebe M."/>
            <person name="Fang X."/>
        </authorList>
    </citation>
    <scope>NUCLEOTIDE SEQUENCE [LARGE SCALE GENOMIC DNA]</scope>
    <source>
        <strain evidence="10">cv. St1</strain>
    </source>
</reference>
<accession>A0A1Q3DKV0</accession>
<evidence type="ECO:0000256" key="1">
    <source>
        <dbReference type="ARBA" id="ARBA00022543"/>
    </source>
</evidence>
<evidence type="ECO:0000256" key="5">
    <source>
        <dbReference type="ARBA" id="ARBA00023163"/>
    </source>
</evidence>
<dbReference type="InterPro" id="IPR013767">
    <property type="entry name" value="PAS_fold"/>
</dbReference>
<keyword evidence="1" id="KW-0600">Photoreceptor protein</keyword>